<dbReference type="Pfam" id="PF02076">
    <property type="entry name" value="STE3"/>
    <property type="match status" value="1"/>
</dbReference>
<comment type="subcellular location">
    <subcellularLocation>
        <location evidence="1">Membrane</location>
        <topology evidence="1">Multi-pass membrane protein</topology>
    </subcellularLocation>
</comment>
<evidence type="ECO:0000256" key="3">
    <source>
        <dbReference type="ARBA" id="ARBA00022507"/>
    </source>
</evidence>
<sequence length="467" mass="52189">MALSMPIGAFIAAVLVLIPLPSHWRARNVATLAIIVWLFVLNVIYCVNTIVWRKTVLNYAPVWCDITTKIIIGSSTALPACTLCICKHLELVASTRVVRLTYSDKRRRMIFEVIMCYVVPVVMMALHYIVQGHRFDIVEEIGCLPATYFSVPAVLIVWFLPFVFAVITMIYAAVAFYHFFQKRVSFATHLVNSNTSLSTNRYLRLMAMAVAEMIWGTALTTFTLIMNVVPGLLVWDNWADVHSDFDRVDMFPTVLISPSYLAQLMLVWWAIPISAYLFFLFFGFGGESVQDYRRAIDAVRCKIFRMSPRETKSAIDSLPTVRPPRHVMKTISTVDLSDDKEDFQTLPSYSPPANGGVFVTSPIKAETLSDSTSTFLDIESSPLEISFPSSSPTSSTDTALRTPPLQDDVYPVSLAQEAAPANTVFPYPAYHRPFSPSNACPVPSTQAQSQQDDVTQVDAKCEVPDMV</sequence>
<organism evidence="12 13">
    <name type="scientific">Obba rivulosa</name>
    <dbReference type="NCBI Taxonomy" id="1052685"/>
    <lineage>
        <taxon>Eukaryota</taxon>
        <taxon>Fungi</taxon>
        <taxon>Dikarya</taxon>
        <taxon>Basidiomycota</taxon>
        <taxon>Agaricomycotina</taxon>
        <taxon>Agaricomycetes</taxon>
        <taxon>Polyporales</taxon>
        <taxon>Gelatoporiaceae</taxon>
        <taxon>Obba</taxon>
    </lineage>
</organism>
<dbReference type="AlphaFoldDB" id="A0A8E2AUB6"/>
<evidence type="ECO:0000256" key="5">
    <source>
        <dbReference type="ARBA" id="ARBA00022989"/>
    </source>
</evidence>
<feature type="transmembrane region" description="Helical" evidence="11">
    <location>
        <begin position="201"/>
        <end position="225"/>
    </location>
</feature>
<dbReference type="PRINTS" id="PR00899">
    <property type="entry name" value="GPCRSTE3"/>
</dbReference>
<feature type="transmembrane region" description="Helical" evidence="11">
    <location>
        <begin position="155"/>
        <end position="180"/>
    </location>
</feature>
<dbReference type="PANTHER" id="PTHR28097:SF1">
    <property type="entry name" value="PHEROMONE A FACTOR RECEPTOR"/>
    <property type="match status" value="1"/>
</dbReference>
<evidence type="ECO:0000256" key="7">
    <source>
        <dbReference type="ARBA" id="ARBA00023136"/>
    </source>
</evidence>
<dbReference type="GO" id="GO:0005886">
    <property type="term" value="C:plasma membrane"/>
    <property type="evidence" value="ECO:0007669"/>
    <property type="project" value="TreeGrafter"/>
</dbReference>
<dbReference type="PANTHER" id="PTHR28097">
    <property type="entry name" value="PHEROMONE A FACTOR RECEPTOR"/>
    <property type="match status" value="1"/>
</dbReference>
<keyword evidence="5 11" id="KW-1133">Transmembrane helix</keyword>
<evidence type="ECO:0000256" key="1">
    <source>
        <dbReference type="ARBA" id="ARBA00004141"/>
    </source>
</evidence>
<evidence type="ECO:0000256" key="6">
    <source>
        <dbReference type="ARBA" id="ARBA00023040"/>
    </source>
</evidence>
<feature type="transmembrane region" description="Helical" evidence="11">
    <location>
        <begin position="109"/>
        <end position="130"/>
    </location>
</feature>
<protein>
    <submittedName>
        <fullName evidence="12">STE3-domain-containing protein</fullName>
    </submittedName>
</protein>
<keyword evidence="8" id="KW-0675">Receptor</keyword>
<evidence type="ECO:0000256" key="10">
    <source>
        <dbReference type="SAM" id="MobiDB-lite"/>
    </source>
</evidence>
<keyword evidence="7 11" id="KW-0472">Membrane</keyword>
<keyword evidence="9" id="KW-0807">Transducer</keyword>
<feature type="compositionally biased region" description="Low complexity" evidence="10">
    <location>
        <begin position="386"/>
        <end position="396"/>
    </location>
</feature>
<dbReference type="OrthoDB" id="2874149at2759"/>
<evidence type="ECO:0000256" key="4">
    <source>
        <dbReference type="ARBA" id="ARBA00022692"/>
    </source>
</evidence>
<evidence type="ECO:0000256" key="9">
    <source>
        <dbReference type="ARBA" id="ARBA00023224"/>
    </source>
</evidence>
<reference evidence="12 13" key="1">
    <citation type="submission" date="2016-07" db="EMBL/GenBank/DDBJ databases">
        <title>Draft genome of the white-rot fungus Obba rivulosa 3A-2.</title>
        <authorList>
            <consortium name="DOE Joint Genome Institute"/>
            <person name="Miettinen O."/>
            <person name="Riley R."/>
            <person name="Acob R."/>
            <person name="Barry K."/>
            <person name="Cullen D."/>
            <person name="De Vries R."/>
            <person name="Hainaut M."/>
            <person name="Hatakka A."/>
            <person name="Henrissat B."/>
            <person name="Hilden K."/>
            <person name="Kuo R."/>
            <person name="Labutti K."/>
            <person name="Lipzen A."/>
            <person name="Makela M.R."/>
            <person name="Sandor L."/>
            <person name="Spatafora J.W."/>
            <person name="Grigoriev I.V."/>
            <person name="Hibbett D.S."/>
        </authorList>
    </citation>
    <scope>NUCLEOTIDE SEQUENCE [LARGE SCALE GENOMIC DNA]</scope>
    <source>
        <strain evidence="12 13">3A-2</strain>
    </source>
</reference>
<keyword evidence="4 11" id="KW-0812">Transmembrane</keyword>
<dbReference type="GO" id="GO:0000750">
    <property type="term" value="P:pheromone-dependent signal transduction involved in conjugation with cellular fusion"/>
    <property type="evidence" value="ECO:0007669"/>
    <property type="project" value="TreeGrafter"/>
</dbReference>
<evidence type="ECO:0000313" key="12">
    <source>
        <dbReference type="EMBL" id="OCH88490.1"/>
    </source>
</evidence>
<accession>A0A8E2AUB6</accession>
<dbReference type="CDD" id="cd14966">
    <property type="entry name" value="7tmD_STE3"/>
    <property type="match status" value="1"/>
</dbReference>
<dbReference type="InterPro" id="IPR001499">
    <property type="entry name" value="GPCR_STE3"/>
</dbReference>
<evidence type="ECO:0000256" key="8">
    <source>
        <dbReference type="ARBA" id="ARBA00023170"/>
    </source>
</evidence>
<dbReference type="EMBL" id="KV722451">
    <property type="protein sequence ID" value="OCH88490.1"/>
    <property type="molecule type" value="Genomic_DNA"/>
</dbReference>
<dbReference type="InterPro" id="IPR001546">
    <property type="entry name" value="GPCR_Pheromne_A_rcpt"/>
</dbReference>
<dbReference type="Proteomes" id="UP000250043">
    <property type="component" value="Unassembled WGS sequence"/>
</dbReference>
<keyword evidence="13" id="KW-1185">Reference proteome</keyword>
<evidence type="ECO:0000256" key="2">
    <source>
        <dbReference type="ARBA" id="ARBA00011085"/>
    </source>
</evidence>
<keyword evidence="3" id="KW-0589">Pheromone response</keyword>
<feature type="transmembrane region" description="Helical" evidence="11">
    <location>
        <begin position="32"/>
        <end position="51"/>
    </location>
</feature>
<feature type="transmembrane region" description="Helical" evidence="11">
    <location>
        <begin position="260"/>
        <end position="284"/>
    </location>
</feature>
<proteinExistence type="inferred from homology"/>
<feature type="region of interest" description="Disordered" evidence="10">
    <location>
        <begin position="386"/>
        <end position="405"/>
    </location>
</feature>
<comment type="similarity">
    <text evidence="2">Belongs to the G-protein coupled receptor 4 family.</text>
</comment>
<dbReference type="GO" id="GO:0004933">
    <property type="term" value="F:mating-type a-factor pheromone receptor activity"/>
    <property type="evidence" value="ECO:0007669"/>
    <property type="project" value="InterPro"/>
</dbReference>
<dbReference type="PRINTS" id="PR00900">
    <property type="entry name" value="PHEROMONEAR"/>
</dbReference>
<gene>
    <name evidence="12" type="ORF">OBBRIDRAFT_779991</name>
</gene>
<name>A0A8E2AUB6_9APHY</name>
<keyword evidence="6" id="KW-0297">G-protein coupled receptor</keyword>
<evidence type="ECO:0000313" key="13">
    <source>
        <dbReference type="Proteomes" id="UP000250043"/>
    </source>
</evidence>
<evidence type="ECO:0000256" key="11">
    <source>
        <dbReference type="SAM" id="Phobius"/>
    </source>
</evidence>